<dbReference type="GO" id="GO:0016491">
    <property type="term" value="F:oxidoreductase activity"/>
    <property type="evidence" value="ECO:0007669"/>
    <property type="project" value="InterPro"/>
</dbReference>
<sequence length="269" mass="30316">MRFEKIQNTCIPKVGFGTWRIGGEGLPDSKKDNDSLAALKSALSIGYRHFDTAESYAAGHAEELLGLAVQESGIPRGDLFITSKVSPDHLSYESVLSSFENSLKRLKMDYLDLYLIHWPRRGMNLADTFRALNQLVCDGRVRHLGVSNFKLKELREAVALSQSPLFTNQVSYSIPDRRMVENGLLDYCRQQSILITAYTPINHRNTRSSKTIQRIAETRGCTREQVALAWLVSQPGVITIPMSFNPQHQRENFQAADIQLTAEEMELLG</sequence>
<dbReference type="OrthoDB" id="9804790at2"/>
<keyword evidence="6" id="KW-1185">Reference proteome</keyword>
<dbReference type="PRINTS" id="PR00069">
    <property type="entry name" value="ALDKETRDTASE"/>
</dbReference>
<evidence type="ECO:0000256" key="3">
    <source>
        <dbReference type="PIRSR" id="PIRSR000097-3"/>
    </source>
</evidence>
<organism evidence="5 6">
    <name type="scientific">Leptolinea tardivitalis</name>
    <dbReference type="NCBI Taxonomy" id="229920"/>
    <lineage>
        <taxon>Bacteria</taxon>
        <taxon>Bacillati</taxon>
        <taxon>Chloroflexota</taxon>
        <taxon>Anaerolineae</taxon>
        <taxon>Anaerolineales</taxon>
        <taxon>Anaerolineaceae</taxon>
        <taxon>Leptolinea</taxon>
    </lineage>
</organism>
<dbReference type="Proteomes" id="UP000050430">
    <property type="component" value="Unassembled WGS sequence"/>
</dbReference>
<evidence type="ECO:0000313" key="5">
    <source>
        <dbReference type="EMBL" id="KPL73401.1"/>
    </source>
</evidence>
<feature type="site" description="Lowers pKa of active site Tyr" evidence="3">
    <location>
        <position position="84"/>
    </location>
</feature>
<accession>A0A0P6XVL7</accession>
<feature type="active site" description="Proton donor" evidence="1">
    <location>
        <position position="56"/>
    </location>
</feature>
<dbReference type="InterPro" id="IPR036812">
    <property type="entry name" value="NAD(P)_OxRdtase_dom_sf"/>
</dbReference>
<dbReference type="CDD" id="cd19072">
    <property type="entry name" value="AKR_AKR3F1-like"/>
    <property type="match status" value="1"/>
</dbReference>
<feature type="domain" description="NADP-dependent oxidoreductase" evidence="4">
    <location>
        <begin position="13"/>
        <end position="266"/>
    </location>
</feature>
<dbReference type="SUPFAM" id="SSF51430">
    <property type="entry name" value="NAD(P)-linked oxidoreductase"/>
    <property type="match status" value="1"/>
</dbReference>
<evidence type="ECO:0000256" key="1">
    <source>
        <dbReference type="PIRSR" id="PIRSR000097-1"/>
    </source>
</evidence>
<evidence type="ECO:0000313" key="6">
    <source>
        <dbReference type="Proteomes" id="UP000050430"/>
    </source>
</evidence>
<dbReference type="InterPro" id="IPR020471">
    <property type="entry name" value="AKR"/>
</dbReference>
<dbReference type="PROSITE" id="PS00062">
    <property type="entry name" value="ALDOKETO_REDUCTASE_2"/>
    <property type="match status" value="1"/>
</dbReference>
<feature type="binding site" evidence="2">
    <location>
        <position position="117"/>
    </location>
    <ligand>
        <name>substrate</name>
    </ligand>
</feature>
<protein>
    <recommendedName>
        <fullName evidence="4">NADP-dependent oxidoreductase domain-containing protein</fullName>
    </recommendedName>
</protein>
<proteinExistence type="predicted"/>
<name>A0A0P6XVL7_9CHLR</name>
<dbReference type="PANTHER" id="PTHR43638:SF3">
    <property type="entry name" value="ALDEHYDE REDUCTASE"/>
    <property type="match status" value="1"/>
</dbReference>
<dbReference type="Gene3D" id="3.20.20.100">
    <property type="entry name" value="NADP-dependent oxidoreductase domain"/>
    <property type="match status" value="1"/>
</dbReference>
<dbReference type="InterPro" id="IPR023210">
    <property type="entry name" value="NADP_OxRdtase_dom"/>
</dbReference>
<reference evidence="5 6" key="1">
    <citation type="submission" date="2015-07" db="EMBL/GenBank/DDBJ databases">
        <title>Genome sequence of Leptolinea tardivitalis DSM 16556.</title>
        <authorList>
            <person name="Hemp J."/>
            <person name="Ward L.M."/>
            <person name="Pace L.A."/>
            <person name="Fischer W.W."/>
        </authorList>
    </citation>
    <scope>NUCLEOTIDE SEQUENCE [LARGE SCALE GENOMIC DNA]</scope>
    <source>
        <strain evidence="5 6">YMTK-2</strain>
    </source>
</reference>
<dbReference type="PIRSF" id="PIRSF000097">
    <property type="entry name" value="AKR"/>
    <property type="match status" value="1"/>
</dbReference>
<evidence type="ECO:0000256" key="2">
    <source>
        <dbReference type="PIRSR" id="PIRSR000097-2"/>
    </source>
</evidence>
<dbReference type="EMBL" id="LGCK01000006">
    <property type="protein sequence ID" value="KPL73401.1"/>
    <property type="molecule type" value="Genomic_DNA"/>
</dbReference>
<dbReference type="STRING" id="229920.ADM99_04150"/>
<dbReference type="Pfam" id="PF00248">
    <property type="entry name" value="Aldo_ket_red"/>
    <property type="match status" value="1"/>
</dbReference>
<dbReference type="InterPro" id="IPR018170">
    <property type="entry name" value="Aldo/ket_reductase_CS"/>
</dbReference>
<comment type="caution">
    <text evidence="5">The sequence shown here is derived from an EMBL/GenBank/DDBJ whole genome shotgun (WGS) entry which is preliminary data.</text>
</comment>
<dbReference type="AlphaFoldDB" id="A0A0P6XVL7"/>
<dbReference type="RefSeq" id="WP_062421823.1">
    <property type="nucleotide sequence ID" value="NZ_BBYA01000009.1"/>
</dbReference>
<evidence type="ECO:0000259" key="4">
    <source>
        <dbReference type="Pfam" id="PF00248"/>
    </source>
</evidence>
<gene>
    <name evidence="5" type="ORF">ADM99_04150</name>
</gene>
<dbReference type="PANTHER" id="PTHR43638">
    <property type="entry name" value="OXIDOREDUCTASE, ALDO/KETO REDUCTASE FAMILY PROTEIN"/>
    <property type="match status" value="1"/>
</dbReference>